<keyword evidence="2" id="KW-1185">Reference proteome</keyword>
<reference evidence="1 2" key="1">
    <citation type="submission" date="2019-11" db="EMBL/GenBank/DDBJ databases">
        <title>Pseudomonas karstica sp. nov. and Pseudomonas spelaei sp. nov. from karst caves.</title>
        <authorList>
            <person name="Zeman M."/>
        </authorList>
    </citation>
    <scope>NUCLEOTIDE SEQUENCE [LARGE SCALE GENOMIC DNA]</scope>
    <source>
        <strain evidence="1 2">CCM 7893</strain>
    </source>
</reference>
<organism evidence="1 2">
    <name type="scientific">Pseudomonas spelaei</name>
    <dbReference type="NCBI Taxonomy" id="1055469"/>
    <lineage>
        <taxon>Bacteria</taxon>
        <taxon>Pseudomonadati</taxon>
        <taxon>Pseudomonadota</taxon>
        <taxon>Gammaproteobacteria</taxon>
        <taxon>Pseudomonadales</taxon>
        <taxon>Pseudomonadaceae</taxon>
        <taxon>Pseudomonas</taxon>
    </lineage>
</organism>
<sequence length="280" mass="30728">MSLFKISGWILPLVLLAGCDNSAHTVAAKTSQGVALPALPIIQGAVMALVPMPDGQRNELMMNQVCALARGESTQQQVAQNLLQQGIDLSRVPQQGHPLSLLVDPDRSRRATACAAYIATSVMMLPKTAEFMVEATTAPVSGKKKLNVDPQKLNYFLGVQLAVAKADADFFALIATRLEKTPGLTLEQYTQQAKTQFADIAPLYLQRVKDLYAQGQNVQYTLVEYSDSDFKFTSNNGYLFEFGYDGLNLSFNRTPWYGAGHLLGKPYLLDVDYFANLPVK</sequence>
<accession>A0A6I3WIG1</accession>
<dbReference type="RefSeq" id="WP_155585214.1">
    <property type="nucleotide sequence ID" value="NZ_JBHSTH010000022.1"/>
</dbReference>
<dbReference type="EMBL" id="WNNK01000021">
    <property type="protein sequence ID" value="MUF07063.1"/>
    <property type="molecule type" value="Genomic_DNA"/>
</dbReference>
<name>A0A6I3WIG1_9PSED</name>
<dbReference type="AlphaFoldDB" id="A0A6I3WIG1"/>
<dbReference type="PROSITE" id="PS51257">
    <property type="entry name" value="PROKAR_LIPOPROTEIN"/>
    <property type="match status" value="1"/>
</dbReference>
<evidence type="ECO:0000313" key="2">
    <source>
        <dbReference type="Proteomes" id="UP000438196"/>
    </source>
</evidence>
<evidence type="ECO:0000313" key="1">
    <source>
        <dbReference type="EMBL" id="MUF07063.1"/>
    </source>
</evidence>
<gene>
    <name evidence="1" type="ORF">GNF76_22170</name>
</gene>
<proteinExistence type="predicted"/>
<comment type="caution">
    <text evidence="1">The sequence shown here is derived from an EMBL/GenBank/DDBJ whole genome shotgun (WGS) entry which is preliminary data.</text>
</comment>
<dbReference type="Proteomes" id="UP000438196">
    <property type="component" value="Unassembled WGS sequence"/>
</dbReference>
<dbReference type="OrthoDB" id="6895606at2"/>
<protein>
    <recommendedName>
        <fullName evidence="3">Lipoprotein</fullName>
    </recommendedName>
</protein>
<evidence type="ECO:0008006" key="3">
    <source>
        <dbReference type="Google" id="ProtNLM"/>
    </source>
</evidence>